<evidence type="ECO:0000256" key="2">
    <source>
        <dbReference type="ARBA" id="ARBA00022448"/>
    </source>
</evidence>
<keyword evidence="7" id="KW-1278">Translocase</keyword>
<keyword evidence="5" id="KW-0547">Nucleotide-binding</keyword>
<reference evidence="10" key="2">
    <citation type="submission" date="2020-09" db="EMBL/GenBank/DDBJ databases">
        <authorList>
            <person name="Sun Q."/>
            <person name="Kim S."/>
        </authorList>
    </citation>
    <scope>NUCLEOTIDE SEQUENCE</scope>
    <source>
        <strain evidence="10">KCTC 32437</strain>
    </source>
</reference>
<dbReference type="PANTHER" id="PTHR42781:SF1">
    <property type="entry name" value="THIAMINE IMPORT ATP-BINDING PROTEIN THIQ"/>
    <property type="match status" value="1"/>
</dbReference>
<evidence type="ECO:0000259" key="9">
    <source>
        <dbReference type="PROSITE" id="PS50893"/>
    </source>
</evidence>
<dbReference type="AlphaFoldDB" id="A0A918VVY9"/>
<dbReference type="PROSITE" id="PS00211">
    <property type="entry name" value="ABC_TRANSPORTER_1"/>
    <property type="match status" value="1"/>
</dbReference>
<evidence type="ECO:0000256" key="1">
    <source>
        <dbReference type="ARBA" id="ARBA00005417"/>
    </source>
</evidence>
<dbReference type="InterPro" id="IPR003439">
    <property type="entry name" value="ABC_transporter-like_ATP-bd"/>
</dbReference>
<keyword evidence="6" id="KW-0067">ATP-binding</keyword>
<keyword evidence="2" id="KW-0813">Transport</keyword>
<evidence type="ECO:0000313" key="10">
    <source>
        <dbReference type="EMBL" id="GHA28046.1"/>
    </source>
</evidence>
<evidence type="ECO:0000313" key="11">
    <source>
        <dbReference type="Proteomes" id="UP000646579"/>
    </source>
</evidence>
<evidence type="ECO:0000256" key="5">
    <source>
        <dbReference type="ARBA" id="ARBA00022741"/>
    </source>
</evidence>
<evidence type="ECO:0000256" key="8">
    <source>
        <dbReference type="ARBA" id="ARBA00023136"/>
    </source>
</evidence>
<keyword evidence="4" id="KW-0997">Cell inner membrane</keyword>
<dbReference type="PANTHER" id="PTHR42781">
    <property type="entry name" value="SPERMIDINE/PUTRESCINE IMPORT ATP-BINDING PROTEIN POTA"/>
    <property type="match status" value="1"/>
</dbReference>
<feature type="domain" description="ABC transporter" evidence="9">
    <location>
        <begin position="2"/>
        <end position="219"/>
    </location>
</feature>
<name>A0A918VVY9_9HYPH</name>
<dbReference type="Pfam" id="PF00005">
    <property type="entry name" value="ABC_tran"/>
    <property type="match status" value="1"/>
</dbReference>
<dbReference type="GO" id="GO:0016887">
    <property type="term" value="F:ATP hydrolysis activity"/>
    <property type="evidence" value="ECO:0007669"/>
    <property type="project" value="InterPro"/>
</dbReference>
<evidence type="ECO:0000256" key="4">
    <source>
        <dbReference type="ARBA" id="ARBA00022519"/>
    </source>
</evidence>
<keyword evidence="11" id="KW-1185">Reference proteome</keyword>
<dbReference type="RefSeq" id="WP_189426000.1">
    <property type="nucleotide sequence ID" value="NZ_BMZE01000002.1"/>
</dbReference>
<dbReference type="Proteomes" id="UP000646579">
    <property type="component" value="Unassembled WGS sequence"/>
</dbReference>
<dbReference type="SMART" id="SM00382">
    <property type="entry name" value="AAA"/>
    <property type="match status" value="1"/>
</dbReference>
<dbReference type="EMBL" id="BMZE01000002">
    <property type="protein sequence ID" value="GHA28046.1"/>
    <property type="molecule type" value="Genomic_DNA"/>
</dbReference>
<accession>A0A918VVY9</accession>
<protein>
    <recommendedName>
        <fullName evidence="9">ABC transporter domain-containing protein</fullName>
    </recommendedName>
</protein>
<proteinExistence type="inferred from homology"/>
<dbReference type="InterPro" id="IPR017871">
    <property type="entry name" value="ABC_transporter-like_CS"/>
</dbReference>
<dbReference type="InterPro" id="IPR050093">
    <property type="entry name" value="ABC_SmlMolc_Importer"/>
</dbReference>
<dbReference type="Gene3D" id="3.40.50.300">
    <property type="entry name" value="P-loop containing nucleotide triphosphate hydrolases"/>
    <property type="match status" value="1"/>
</dbReference>
<dbReference type="InterPro" id="IPR027417">
    <property type="entry name" value="P-loop_NTPase"/>
</dbReference>
<dbReference type="SUPFAM" id="SSF52540">
    <property type="entry name" value="P-loop containing nucleoside triphosphate hydrolases"/>
    <property type="match status" value="1"/>
</dbReference>
<evidence type="ECO:0000256" key="3">
    <source>
        <dbReference type="ARBA" id="ARBA00022475"/>
    </source>
</evidence>
<dbReference type="PROSITE" id="PS50893">
    <property type="entry name" value="ABC_TRANSPORTER_2"/>
    <property type="match status" value="1"/>
</dbReference>
<dbReference type="InterPro" id="IPR003593">
    <property type="entry name" value="AAA+_ATPase"/>
</dbReference>
<dbReference type="GO" id="GO:0005524">
    <property type="term" value="F:ATP binding"/>
    <property type="evidence" value="ECO:0007669"/>
    <property type="project" value="UniProtKB-KW"/>
</dbReference>
<reference evidence="10" key="1">
    <citation type="journal article" date="2014" name="Int. J. Syst. Evol. Microbiol.">
        <title>Complete genome sequence of Corynebacterium casei LMG S-19264T (=DSM 44701T), isolated from a smear-ripened cheese.</title>
        <authorList>
            <consortium name="US DOE Joint Genome Institute (JGI-PGF)"/>
            <person name="Walter F."/>
            <person name="Albersmeier A."/>
            <person name="Kalinowski J."/>
            <person name="Ruckert C."/>
        </authorList>
    </citation>
    <scope>NUCLEOTIDE SEQUENCE</scope>
    <source>
        <strain evidence="10">KCTC 32437</strain>
    </source>
</reference>
<comment type="similarity">
    <text evidence="1">Belongs to the ABC transporter superfamily.</text>
</comment>
<keyword evidence="8" id="KW-0472">Membrane</keyword>
<gene>
    <name evidence="10" type="ORF">GCM10007989_25020</name>
</gene>
<keyword evidence="3" id="KW-1003">Cell membrane</keyword>
<sequence>MLVLEDLRFAYPEQVESYAFTMEARASEITAISGTSGSGKSTLLDLIGGFAVASDGSLSLDGEDLLPLPPEGRPLSLLLQSESLFEHLTVARNVALGLPNADRKAKQQIGEALEQVGLEGLEDRRAAALSGGQKQRVALARTLLRDKRLLLLDEPFSALDEETRAATRQLVRSLTRQQNWITILVSHNADDVRALADRHYVIRDKRLEQIPVEPIARSS</sequence>
<evidence type="ECO:0000256" key="7">
    <source>
        <dbReference type="ARBA" id="ARBA00022967"/>
    </source>
</evidence>
<comment type="caution">
    <text evidence="10">The sequence shown here is derived from an EMBL/GenBank/DDBJ whole genome shotgun (WGS) entry which is preliminary data.</text>
</comment>
<evidence type="ECO:0000256" key="6">
    <source>
        <dbReference type="ARBA" id="ARBA00022840"/>
    </source>
</evidence>
<organism evidence="10 11">
    <name type="scientific">Devosia pacifica</name>
    <dbReference type="NCBI Taxonomy" id="1335967"/>
    <lineage>
        <taxon>Bacteria</taxon>
        <taxon>Pseudomonadati</taxon>
        <taxon>Pseudomonadota</taxon>
        <taxon>Alphaproteobacteria</taxon>
        <taxon>Hyphomicrobiales</taxon>
        <taxon>Devosiaceae</taxon>
        <taxon>Devosia</taxon>
    </lineage>
</organism>